<protein>
    <submittedName>
        <fullName evidence="1">Carnitine dehydratase</fullName>
    </submittedName>
</protein>
<organism evidence="1 2">
    <name type="scientific">Marinobacter profundi</name>
    <dbReference type="NCBI Taxonomy" id="2666256"/>
    <lineage>
        <taxon>Bacteria</taxon>
        <taxon>Pseudomonadati</taxon>
        <taxon>Pseudomonadota</taxon>
        <taxon>Gammaproteobacteria</taxon>
        <taxon>Pseudomonadales</taxon>
        <taxon>Marinobacteraceae</taxon>
        <taxon>Marinobacter</taxon>
    </lineage>
</organism>
<sequence length="356" mass="38475">MPGPLSHLKVLDFSTLLPGPYATMLLADMGAEVLRIEAPDRVDLTKVMPPLDGKFSTAFSYLTRGKDTLQLNLKQEGAADKVKALVQDYDIVIEQFRPGVMDRLGIGYDTLKVINPRLIYCAITGYGQTGPYRDRAGHDINYLSIAGVSSHCGREDSGPPPMGIQIADVAGGSHHAVMGILAAVIQRQHTGEGQFVDISMTDAAFALNGMAGAACLAGGQEQAPESTLLNGGSFYDYYQTSDGRWLSVGSLEPQFSARLCDTLGLPDMKSYALSQNPEHQHQLKTALQAAIGQKTLQEWQDIFADKDACVEPVLTIAEAAEHPQLKAREMVIEVDRGDGTCQRQIGHPIKFGKMGV</sequence>
<evidence type="ECO:0000313" key="2">
    <source>
        <dbReference type="Proteomes" id="UP000231409"/>
    </source>
</evidence>
<dbReference type="InterPro" id="IPR044855">
    <property type="entry name" value="CoA-Trfase_III_dom3_sf"/>
</dbReference>
<dbReference type="Gene3D" id="3.30.1540.10">
    <property type="entry name" value="formyl-coa transferase, domain 3"/>
    <property type="match status" value="1"/>
</dbReference>
<dbReference type="RefSeq" id="WP_099612742.1">
    <property type="nucleotide sequence ID" value="NZ_KZ319367.1"/>
</dbReference>
<comment type="caution">
    <text evidence="1">The sequence shown here is derived from an EMBL/GenBank/DDBJ whole genome shotgun (WGS) entry which is preliminary data.</text>
</comment>
<dbReference type="GO" id="GO:0003824">
    <property type="term" value="F:catalytic activity"/>
    <property type="evidence" value="ECO:0007669"/>
    <property type="project" value="InterPro"/>
</dbReference>
<accession>A0A2G1URG8</accession>
<proteinExistence type="predicted"/>
<gene>
    <name evidence="1" type="ORF">CLH61_00420</name>
</gene>
<dbReference type="Pfam" id="PF02515">
    <property type="entry name" value="CoA_transf_3"/>
    <property type="match status" value="1"/>
</dbReference>
<dbReference type="PANTHER" id="PTHR48228">
    <property type="entry name" value="SUCCINYL-COA--D-CITRAMALATE COA-TRANSFERASE"/>
    <property type="match status" value="1"/>
</dbReference>
<dbReference type="AlphaFoldDB" id="A0A2G1URG8"/>
<dbReference type="InterPro" id="IPR050509">
    <property type="entry name" value="CoA-transferase_III"/>
</dbReference>
<name>A0A2G1URG8_9GAMM</name>
<dbReference type="PANTHER" id="PTHR48228:SF5">
    <property type="entry name" value="ALPHA-METHYLACYL-COA RACEMASE"/>
    <property type="match status" value="1"/>
</dbReference>
<dbReference type="Proteomes" id="UP000231409">
    <property type="component" value="Unassembled WGS sequence"/>
</dbReference>
<keyword evidence="2" id="KW-1185">Reference proteome</keyword>
<dbReference type="SUPFAM" id="SSF89796">
    <property type="entry name" value="CoA-transferase family III (CaiB/BaiF)"/>
    <property type="match status" value="1"/>
</dbReference>
<dbReference type="InterPro" id="IPR003673">
    <property type="entry name" value="CoA-Trfase_fam_III"/>
</dbReference>
<dbReference type="Gene3D" id="3.40.50.10540">
    <property type="entry name" value="Crotonobetainyl-coa:carnitine coa-transferase, domain 1"/>
    <property type="match status" value="1"/>
</dbReference>
<dbReference type="EMBL" id="NTFH01000001">
    <property type="protein sequence ID" value="PHQ17063.1"/>
    <property type="molecule type" value="Genomic_DNA"/>
</dbReference>
<dbReference type="InterPro" id="IPR023606">
    <property type="entry name" value="CoA-Trfase_III_dom_1_sf"/>
</dbReference>
<reference evidence="1 2" key="1">
    <citation type="submission" date="2017-09" db="EMBL/GenBank/DDBJ databases">
        <title>The draft genome sequences of Marinobacter sp. PWS21.</title>
        <authorList>
            <person name="Cao J."/>
        </authorList>
    </citation>
    <scope>NUCLEOTIDE SEQUENCE [LARGE SCALE GENOMIC DNA]</scope>
    <source>
        <strain evidence="1 2">PWS21</strain>
    </source>
</reference>
<evidence type="ECO:0000313" key="1">
    <source>
        <dbReference type="EMBL" id="PHQ17063.1"/>
    </source>
</evidence>